<name>A0A835CPB0_APHGI</name>
<evidence type="ECO:0000313" key="3">
    <source>
        <dbReference type="EMBL" id="KAF7988983.1"/>
    </source>
</evidence>
<keyword evidence="1" id="KW-0479">Metal-binding</keyword>
<keyword evidence="1" id="KW-0862">Zinc</keyword>
<gene>
    <name evidence="3" type="ORF">HCN44_007293</name>
</gene>
<evidence type="ECO:0000313" key="4">
    <source>
        <dbReference type="Proteomes" id="UP000639338"/>
    </source>
</evidence>
<dbReference type="InterPro" id="IPR048371">
    <property type="entry name" value="ZNHIT3_C"/>
</dbReference>
<dbReference type="AlphaFoldDB" id="A0A835CPB0"/>
<comment type="caution">
    <text evidence="3">The sequence shown here is derived from an EMBL/GenBank/DDBJ whole genome shotgun (WGS) entry which is preliminary data.</text>
</comment>
<keyword evidence="4" id="KW-1185">Reference proteome</keyword>
<dbReference type="Proteomes" id="UP000639338">
    <property type="component" value="Unassembled WGS sequence"/>
</dbReference>
<dbReference type="Pfam" id="PF04438">
    <property type="entry name" value="zf-HIT"/>
    <property type="match status" value="1"/>
</dbReference>
<proteinExistence type="predicted"/>
<evidence type="ECO:0000259" key="2">
    <source>
        <dbReference type="PROSITE" id="PS51083"/>
    </source>
</evidence>
<dbReference type="Gene3D" id="3.30.60.190">
    <property type="match status" value="1"/>
</dbReference>
<organism evidence="3 4">
    <name type="scientific">Aphidius gifuensis</name>
    <name type="common">Parasitoid wasp</name>
    <dbReference type="NCBI Taxonomy" id="684658"/>
    <lineage>
        <taxon>Eukaryota</taxon>
        <taxon>Metazoa</taxon>
        <taxon>Ecdysozoa</taxon>
        <taxon>Arthropoda</taxon>
        <taxon>Hexapoda</taxon>
        <taxon>Insecta</taxon>
        <taxon>Pterygota</taxon>
        <taxon>Neoptera</taxon>
        <taxon>Endopterygota</taxon>
        <taxon>Hymenoptera</taxon>
        <taxon>Apocrita</taxon>
        <taxon>Ichneumonoidea</taxon>
        <taxon>Braconidae</taxon>
        <taxon>Aphidiinae</taxon>
        <taxon>Aphidius</taxon>
    </lineage>
</organism>
<dbReference type="SUPFAM" id="SSF144232">
    <property type="entry name" value="HIT/MYND zinc finger-like"/>
    <property type="match status" value="1"/>
</dbReference>
<keyword evidence="1" id="KW-0863">Zinc-finger</keyword>
<reference evidence="3 4" key="1">
    <citation type="submission" date="2020-08" db="EMBL/GenBank/DDBJ databases">
        <title>Aphidius gifuensis genome sequencing and assembly.</title>
        <authorList>
            <person name="Du Z."/>
        </authorList>
    </citation>
    <scope>NUCLEOTIDE SEQUENCE [LARGE SCALE GENOMIC DNA]</scope>
    <source>
        <strain evidence="3">YNYX2018</strain>
        <tissue evidence="3">Adults</tissue>
    </source>
</reference>
<protein>
    <recommendedName>
        <fullName evidence="2">HIT-type domain-containing protein</fullName>
    </recommendedName>
</protein>
<dbReference type="GO" id="GO:0008270">
    <property type="term" value="F:zinc ion binding"/>
    <property type="evidence" value="ECO:0007669"/>
    <property type="project" value="UniProtKB-UniRule"/>
</dbReference>
<evidence type="ECO:0000256" key="1">
    <source>
        <dbReference type="PROSITE-ProRule" id="PRU00453"/>
    </source>
</evidence>
<dbReference type="EMBL" id="JACMRX010000005">
    <property type="protein sequence ID" value="KAF7988983.1"/>
    <property type="molecule type" value="Genomic_DNA"/>
</dbReference>
<dbReference type="CDD" id="cd23024">
    <property type="entry name" value="zf-HIT_ZNHIT2-3"/>
    <property type="match status" value="1"/>
</dbReference>
<dbReference type="OrthoDB" id="18412at2759"/>
<dbReference type="InterPro" id="IPR007529">
    <property type="entry name" value="Znf_HIT"/>
</dbReference>
<dbReference type="PROSITE" id="PS51083">
    <property type="entry name" value="ZF_HIT"/>
    <property type="match status" value="1"/>
</dbReference>
<feature type="domain" description="HIT-type" evidence="2">
    <location>
        <begin position="4"/>
        <end position="37"/>
    </location>
</feature>
<sequence>MKICSVCETNNALYKCPACKTPYCSIECCKNHKLNKCETSIADDKNNNSTDESLEKKFEYNFPTEDTVPLDKLELLRSNDDVKQCLANPHVRDIIKEILTSPDQMTAIGNAIREPIFDELVGACLRLVEKKE</sequence>
<dbReference type="Pfam" id="PF21373">
    <property type="entry name" value="ZNHIT3_C"/>
    <property type="match status" value="1"/>
</dbReference>
<accession>A0A835CPB0</accession>